<dbReference type="VEuPathDB" id="VectorBase:SCAU001451"/>
<dbReference type="KEGG" id="scac:106081086"/>
<dbReference type="Pfam" id="PF00147">
    <property type="entry name" value="Fibrinogen_C"/>
    <property type="match status" value="1"/>
</dbReference>
<evidence type="ECO:0000259" key="2">
    <source>
        <dbReference type="PROSITE" id="PS51406"/>
    </source>
</evidence>
<dbReference type="Proteomes" id="UP000095300">
    <property type="component" value="Unassembled WGS sequence"/>
</dbReference>
<keyword evidence="1" id="KW-0732">Signal</keyword>
<dbReference type="InterPro" id="IPR014716">
    <property type="entry name" value="Fibrinogen_a/b/g_C_1"/>
</dbReference>
<dbReference type="PROSITE" id="PS51406">
    <property type="entry name" value="FIBRINOGEN_C_2"/>
    <property type="match status" value="1"/>
</dbReference>
<name>A0A1I8NRQ8_STOCA</name>
<accession>A0A1I8NRQ8</accession>
<organism evidence="3 4">
    <name type="scientific">Stomoxys calcitrans</name>
    <name type="common">Stable fly</name>
    <name type="synonym">Conops calcitrans</name>
    <dbReference type="NCBI Taxonomy" id="35570"/>
    <lineage>
        <taxon>Eukaryota</taxon>
        <taxon>Metazoa</taxon>
        <taxon>Ecdysozoa</taxon>
        <taxon>Arthropoda</taxon>
        <taxon>Hexapoda</taxon>
        <taxon>Insecta</taxon>
        <taxon>Pterygota</taxon>
        <taxon>Neoptera</taxon>
        <taxon>Endopterygota</taxon>
        <taxon>Diptera</taxon>
        <taxon>Brachycera</taxon>
        <taxon>Muscomorpha</taxon>
        <taxon>Muscoidea</taxon>
        <taxon>Muscidae</taxon>
        <taxon>Stomoxys</taxon>
    </lineage>
</organism>
<keyword evidence="4" id="KW-1185">Reference proteome</keyword>
<evidence type="ECO:0000256" key="1">
    <source>
        <dbReference type="SAM" id="SignalP"/>
    </source>
</evidence>
<dbReference type="STRING" id="35570.A0A1I8NRQ8"/>
<dbReference type="InterPro" id="IPR036056">
    <property type="entry name" value="Fibrinogen-like_C"/>
</dbReference>
<evidence type="ECO:0000313" key="4">
    <source>
        <dbReference type="Proteomes" id="UP000095300"/>
    </source>
</evidence>
<feature type="chain" id="PRO_5009325406" description="Fibrinogen C-terminal domain-containing protein" evidence="1">
    <location>
        <begin position="24"/>
        <end position="264"/>
    </location>
</feature>
<feature type="signal peptide" evidence="1">
    <location>
        <begin position="1"/>
        <end position="23"/>
    </location>
</feature>
<dbReference type="Gene3D" id="4.10.530.10">
    <property type="entry name" value="Gamma-fibrinogen Carboxyl Terminal Fragment, domain 2"/>
    <property type="match status" value="1"/>
</dbReference>
<dbReference type="SUPFAM" id="SSF56496">
    <property type="entry name" value="Fibrinogen C-terminal domain-like"/>
    <property type="match status" value="1"/>
</dbReference>
<dbReference type="GO" id="GO:0005615">
    <property type="term" value="C:extracellular space"/>
    <property type="evidence" value="ECO:0007669"/>
    <property type="project" value="TreeGrafter"/>
</dbReference>
<proteinExistence type="predicted"/>
<evidence type="ECO:0000313" key="3">
    <source>
        <dbReference type="EnsemblMetazoa" id="SCAU001451-PA"/>
    </source>
</evidence>
<dbReference type="CDD" id="cd00087">
    <property type="entry name" value="FReD"/>
    <property type="match status" value="1"/>
</dbReference>
<protein>
    <recommendedName>
        <fullName evidence="2">Fibrinogen C-terminal domain-containing protein</fullName>
    </recommendedName>
</protein>
<feature type="domain" description="Fibrinogen C-terminal" evidence="2">
    <location>
        <begin position="77"/>
        <end position="264"/>
    </location>
</feature>
<sequence>MRTFKLFLLTLALSLQGFCPISAKALKGERQEKYKEENFNLNQIAITARDGSCRNCEASREAIDMFDIRVESLPQECQNLAIARNCAEITACTKRSGYYNVTVLVEGYPKSYLVECDAHTEGGGWTVIQRRQDGSVDFYRTWDNYKNGFGNIEGEFFIGLDRLYALTNFNGPQELLILMEGINQTAGNAVVFAYAKYSSFAIGNESEKYALKQTGNYSGTAGDSLRYHVGCKFTTKDQDNDSDPDGNCAVLRSGAWWYKNCYDR</sequence>
<reference evidence="3" key="1">
    <citation type="submission" date="2020-05" db="UniProtKB">
        <authorList>
            <consortium name="EnsemblMetazoa"/>
        </authorList>
    </citation>
    <scope>IDENTIFICATION</scope>
    <source>
        <strain evidence="3">USDA</strain>
    </source>
</reference>
<gene>
    <name evidence="3" type="primary">106081086</name>
</gene>
<dbReference type="AlphaFoldDB" id="A0A1I8NRQ8"/>
<dbReference type="PANTHER" id="PTHR19143">
    <property type="entry name" value="FIBRINOGEN/TENASCIN/ANGIOPOEITIN"/>
    <property type="match status" value="1"/>
</dbReference>
<dbReference type="PANTHER" id="PTHR19143:SF327">
    <property type="entry name" value="FI21813P1-RELATED"/>
    <property type="match status" value="1"/>
</dbReference>
<dbReference type="Gene3D" id="3.90.215.10">
    <property type="entry name" value="Gamma Fibrinogen, chain A, domain 1"/>
    <property type="match status" value="1"/>
</dbReference>
<dbReference type="InterPro" id="IPR002181">
    <property type="entry name" value="Fibrinogen_a/b/g_C_dom"/>
</dbReference>
<dbReference type="InterPro" id="IPR050373">
    <property type="entry name" value="Fibrinogen_C-term_domain"/>
</dbReference>
<dbReference type="EnsemblMetazoa" id="SCAU001451-RA">
    <property type="protein sequence ID" value="SCAU001451-PA"/>
    <property type="gene ID" value="SCAU001451"/>
</dbReference>
<dbReference type="SMART" id="SM00186">
    <property type="entry name" value="FBG"/>
    <property type="match status" value="1"/>
</dbReference>